<feature type="transmembrane region" description="Helical" evidence="1">
    <location>
        <begin position="25"/>
        <end position="45"/>
    </location>
</feature>
<dbReference type="EMBL" id="AP019514">
    <property type="protein sequence ID" value="BBI64576.1"/>
    <property type="molecule type" value="Genomic_DNA"/>
</dbReference>
<reference evidence="2 3" key="1">
    <citation type="journal article" date="2019" name="Microbiol. Resour. Announc.">
        <title>Complete Genome Sequence of Halomonas sulfidaeris Strain Esulfide1 Isolated from a Metal Sulfide Rock at a Depth of 2,200 Meters, Obtained Using Nanopore Sequencing.</title>
        <authorList>
            <person name="Saito M."/>
            <person name="Nishigata A."/>
            <person name="Galipon J."/>
            <person name="Arakawa K."/>
        </authorList>
    </citation>
    <scope>NUCLEOTIDE SEQUENCE [LARGE SCALE GENOMIC DNA]</scope>
    <source>
        <strain evidence="2 3">ATCC BAA-803</strain>
    </source>
</reference>
<keyword evidence="1" id="KW-0812">Transmembrane</keyword>
<keyword evidence="1" id="KW-0472">Membrane</keyword>
<evidence type="ECO:0000256" key="1">
    <source>
        <dbReference type="SAM" id="Phobius"/>
    </source>
</evidence>
<accession>A0A455UE66</accession>
<proteinExistence type="predicted"/>
<gene>
    <name evidence="2" type="ORF">HSBAA_58820</name>
</gene>
<sequence length="159" mass="17464">MSVTSIDANDDVLKAKHKYRQQRRYVVALYLLALFAMVVLFGWLMSEQYEQEITAAESRITARSNVVNEWAKGVFAQSGQALFGLAELLALQGMPEAGNAQALHRTLENLTLYIPMVDEIAVLGSEGRMLASGSDDANAYVDISETQFLMRLSKAGSGN</sequence>
<organism evidence="2 3">
    <name type="scientific">Vreelandella sulfidaeris</name>
    <dbReference type="NCBI Taxonomy" id="115553"/>
    <lineage>
        <taxon>Bacteria</taxon>
        <taxon>Pseudomonadati</taxon>
        <taxon>Pseudomonadota</taxon>
        <taxon>Gammaproteobacteria</taxon>
        <taxon>Oceanospirillales</taxon>
        <taxon>Halomonadaceae</taxon>
        <taxon>Vreelandella</taxon>
    </lineage>
</organism>
<protein>
    <submittedName>
        <fullName evidence="2">Uncharacterized protein</fullName>
    </submittedName>
</protein>
<dbReference type="KEGG" id="hsr:HSBAA_58820"/>
<name>A0A455UE66_9GAMM</name>
<dbReference type="Gene3D" id="3.30.450.20">
    <property type="entry name" value="PAS domain"/>
    <property type="match status" value="1"/>
</dbReference>
<dbReference type="AlphaFoldDB" id="A0A455UE66"/>
<dbReference type="Proteomes" id="UP000320231">
    <property type="component" value="Chromosome"/>
</dbReference>
<evidence type="ECO:0000313" key="3">
    <source>
        <dbReference type="Proteomes" id="UP000320231"/>
    </source>
</evidence>
<evidence type="ECO:0000313" key="2">
    <source>
        <dbReference type="EMBL" id="BBI64576.1"/>
    </source>
</evidence>
<keyword evidence="1" id="KW-1133">Transmembrane helix</keyword>